<name>A0ABW7SY44_9ACTN</name>
<dbReference type="CDD" id="cd02440">
    <property type="entry name" value="AdoMet_MTases"/>
    <property type="match status" value="1"/>
</dbReference>
<keyword evidence="1" id="KW-0808">Transferase</keyword>
<evidence type="ECO:0000313" key="2">
    <source>
        <dbReference type="Proteomes" id="UP001611075"/>
    </source>
</evidence>
<dbReference type="RefSeq" id="WP_396686007.1">
    <property type="nucleotide sequence ID" value="NZ_JBIRPU010000055.1"/>
</dbReference>
<dbReference type="SUPFAM" id="SSF53335">
    <property type="entry name" value="S-adenosyl-L-methionine-dependent methyltransferases"/>
    <property type="match status" value="1"/>
</dbReference>
<accession>A0ABW7SY44</accession>
<dbReference type="PANTHER" id="PTHR43591">
    <property type="entry name" value="METHYLTRANSFERASE"/>
    <property type="match status" value="1"/>
</dbReference>
<dbReference type="GO" id="GO:0032259">
    <property type="term" value="P:methylation"/>
    <property type="evidence" value="ECO:0007669"/>
    <property type="project" value="UniProtKB-KW"/>
</dbReference>
<evidence type="ECO:0000313" key="1">
    <source>
        <dbReference type="EMBL" id="MFI0797212.1"/>
    </source>
</evidence>
<dbReference type="Pfam" id="PF13489">
    <property type="entry name" value="Methyltransf_23"/>
    <property type="match status" value="1"/>
</dbReference>
<comment type="caution">
    <text evidence="1">The sequence shown here is derived from an EMBL/GenBank/DDBJ whole genome shotgun (WGS) entry which is preliminary data.</text>
</comment>
<organism evidence="1 2">
    <name type="scientific">Micromonospora rubida</name>
    <dbReference type="NCBI Taxonomy" id="2697657"/>
    <lineage>
        <taxon>Bacteria</taxon>
        <taxon>Bacillati</taxon>
        <taxon>Actinomycetota</taxon>
        <taxon>Actinomycetes</taxon>
        <taxon>Micromonosporales</taxon>
        <taxon>Micromonosporaceae</taxon>
        <taxon>Micromonospora</taxon>
    </lineage>
</organism>
<proteinExistence type="predicted"/>
<keyword evidence="1" id="KW-0489">Methyltransferase</keyword>
<dbReference type="Proteomes" id="UP001611075">
    <property type="component" value="Unassembled WGS sequence"/>
</dbReference>
<dbReference type="EMBL" id="JBIRPU010000055">
    <property type="protein sequence ID" value="MFI0797212.1"/>
    <property type="molecule type" value="Genomic_DNA"/>
</dbReference>
<dbReference type="EC" id="2.1.1.-" evidence="1"/>
<dbReference type="GO" id="GO:0008168">
    <property type="term" value="F:methyltransferase activity"/>
    <property type="evidence" value="ECO:0007669"/>
    <property type="project" value="UniProtKB-KW"/>
</dbReference>
<gene>
    <name evidence="1" type="ORF">ACH4OY_31735</name>
</gene>
<dbReference type="Gene3D" id="3.40.50.150">
    <property type="entry name" value="Vaccinia Virus protein VP39"/>
    <property type="match status" value="1"/>
</dbReference>
<reference evidence="1 2" key="1">
    <citation type="submission" date="2024-10" db="EMBL/GenBank/DDBJ databases">
        <title>The Natural Products Discovery Center: Release of the First 8490 Sequenced Strains for Exploring Actinobacteria Biosynthetic Diversity.</title>
        <authorList>
            <person name="Kalkreuter E."/>
            <person name="Kautsar S.A."/>
            <person name="Yang D."/>
            <person name="Bader C.D."/>
            <person name="Teijaro C.N."/>
            <person name="Fluegel L."/>
            <person name="Davis C.M."/>
            <person name="Simpson J.R."/>
            <person name="Lauterbach L."/>
            <person name="Steele A.D."/>
            <person name="Gui C."/>
            <person name="Meng S."/>
            <person name="Li G."/>
            <person name="Viehrig K."/>
            <person name="Ye F."/>
            <person name="Su P."/>
            <person name="Kiefer A.F."/>
            <person name="Nichols A."/>
            <person name="Cepeda A.J."/>
            <person name="Yan W."/>
            <person name="Fan B."/>
            <person name="Jiang Y."/>
            <person name="Adhikari A."/>
            <person name="Zheng C.-J."/>
            <person name="Schuster L."/>
            <person name="Cowan T.M."/>
            <person name="Smanski M.J."/>
            <person name="Chevrette M.G."/>
            <person name="De Carvalho L.P.S."/>
            <person name="Shen B."/>
        </authorList>
    </citation>
    <scope>NUCLEOTIDE SEQUENCE [LARGE SCALE GENOMIC DNA]</scope>
    <source>
        <strain evidence="1 2">NPDC021253</strain>
    </source>
</reference>
<protein>
    <submittedName>
        <fullName evidence="1">Class I SAM-dependent methyltransferase</fullName>
        <ecNumber evidence="1">2.1.1.-</ecNumber>
    </submittedName>
</protein>
<keyword evidence="2" id="KW-1185">Reference proteome</keyword>
<dbReference type="InterPro" id="IPR029063">
    <property type="entry name" value="SAM-dependent_MTases_sf"/>
</dbReference>
<sequence length="261" mass="28142">MTVPPSESGTPVNPQWLRRLRDSFTPLTIRELATVGVRPGQRTLDASAGTGAVTSHLADLVGPDGSVMAVDTDTSQLHLTPVIDVHQRDLNVDPLPGDPGTFDVITARCLLEHLPNQDIFHQMTALLKPGGWLLLGEVTYLRTMVYEAPSQADFELITTVMDTLVDTITGEGKYLHWINYAPAELLTLGMRHVCTSQHTETWTGGGRGCALAADTAHHLPGPLLAAGITPAELDRFAELMANPAVLMRSIQFGGIHAQKTS</sequence>